<dbReference type="AlphaFoldDB" id="A0A1W2FHR6"/>
<gene>
    <name evidence="1" type="ORF">SAMN05661093_06829</name>
</gene>
<evidence type="ECO:0000313" key="1">
    <source>
        <dbReference type="EMBL" id="SMD21212.1"/>
    </source>
</evidence>
<dbReference type="EMBL" id="FWXV01000006">
    <property type="protein sequence ID" value="SMD21212.1"/>
    <property type="molecule type" value="Genomic_DNA"/>
</dbReference>
<dbReference type="SUPFAM" id="SSF81606">
    <property type="entry name" value="PP2C-like"/>
    <property type="match status" value="1"/>
</dbReference>
<dbReference type="RefSeq" id="WP_235038997.1">
    <property type="nucleotide sequence ID" value="NZ_FWXV01000006.1"/>
</dbReference>
<accession>A0A1W2FHR6</accession>
<protein>
    <recommendedName>
        <fullName evidence="3">PPM-type phosphatase domain-containing protein</fullName>
    </recommendedName>
</protein>
<sequence>MNGWFAFDSPQAAAARYQLTRYIGHPGAPAPDIMHVDPLPGDVFLLCTDGIAEQVPYHRILELLGQEPEVAVRDLLAHAEAAGGNDNATAIVIQVSSTP</sequence>
<dbReference type="InterPro" id="IPR036457">
    <property type="entry name" value="PPM-type-like_dom_sf"/>
</dbReference>
<proteinExistence type="predicted"/>
<evidence type="ECO:0000313" key="2">
    <source>
        <dbReference type="Proteomes" id="UP000192674"/>
    </source>
</evidence>
<dbReference type="Proteomes" id="UP000192674">
    <property type="component" value="Unassembled WGS sequence"/>
</dbReference>
<reference evidence="1 2" key="1">
    <citation type="submission" date="2017-04" db="EMBL/GenBank/DDBJ databases">
        <authorList>
            <person name="Afonso C.L."/>
            <person name="Miller P.J."/>
            <person name="Scott M.A."/>
            <person name="Spackman E."/>
            <person name="Goraichik I."/>
            <person name="Dimitrov K.M."/>
            <person name="Suarez D.L."/>
            <person name="Swayne D.E."/>
        </authorList>
    </citation>
    <scope>NUCLEOTIDE SEQUENCE [LARGE SCALE GENOMIC DNA]</scope>
    <source>
        <strain evidence="1 2">DSM 43828</strain>
    </source>
</reference>
<dbReference type="Gene3D" id="3.60.40.10">
    <property type="entry name" value="PPM-type phosphatase domain"/>
    <property type="match status" value="1"/>
</dbReference>
<name>A0A1W2FHR6_KIBAR</name>
<organism evidence="1 2">
    <name type="scientific">Kibdelosporangium aridum</name>
    <dbReference type="NCBI Taxonomy" id="2030"/>
    <lineage>
        <taxon>Bacteria</taxon>
        <taxon>Bacillati</taxon>
        <taxon>Actinomycetota</taxon>
        <taxon>Actinomycetes</taxon>
        <taxon>Pseudonocardiales</taxon>
        <taxon>Pseudonocardiaceae</taxon>
        <taxon>Kibdelosporangium</taxon>
    </lineage>
</organism>
<evidence type="ECO:0008006" key="3">
    <source>
        <dbReference type="Google" id="ProtNLM"/>
    </source>
</evidence>
<keyword evidence="2" id="KW-1185">Reference proteome</keyword>